<protein>
    <submittedName>
        <fullName evidence="1">Uncharacterized protein</fullName>
    </submittedName>
</protein>
<organism evidence="1">
    <name type="scientific">Arundo donax</name>
    <name type="common">Giant reed</name>
    <name type="synonym">Donax arundinaceus</name>
    <dbReference type="NCBI Taxonomy" id="35708"/>
    <lineage>
        <taxon>Eukaryota</taxon>
        <taxon>Viridiplantae</taxon>
        <taxon>Streptophyta</taxon>
        <taxon>Embryophyta</taxon>
        <taxon>Tracheophyta</taxon>
        <taxon>Spermatophyta</taxon>
        <taxon>Magnoliopsida</taxon>
        <taxon>Liliopsida</taxon>
        <taxon>Poales</taxon>
        <taxon>Poaceae</taxon>
        <taxon>PACMAD clade</taxon>
        <taxon>Arundinoideae</taxon>
        <taxon>Arundineae</taxon>
        <taxon>Arundo</taxon>
    </lineage>
</organism>
<reference evidence="1" key="2">
    <citation type="journal article" date="2015" name="Data Brief">
        <title>Shoot transcriptome of the giant reed, Arundo donax.</title>
        <authorList>
            <person name="Barrero R.A."/>
            <person name="Guerrero F.D."/>
            <person name="Moolhuijzen P."/>
            <person name="Goolsby J.A."/>
            <person name="Tidwell J."/>
            <person name="Bellgard S.E."/>
            <person name="Bellgard M.I."/>
        </authorList>
    </citation>
    <scope>NUCLEOTIDE SEQUENCE</scope>
    <source>
        <tissue evidence="1">Shoot tissue taken approximately 20 cm above the soil surface</tissue>
    </source>
</reference>
<accession>A0A0A9B4F0</accession>
<reference evidence="1" key="1">
    <citation type="submission" date="2014-09" db="EMBL/GenBank/DDBJ databases">
        <authorList>
            <person name="Magalhaes I.L.F."/>
            <person name="Oliveira U."/>
            <person name="Santos F.R."/>
            <person name="Vidigal T.H.D.A."/>
            <person name="Brescovit A.D."/>
            <person name="Santos A.J."/>
        </authorList>
    </citation>
    <scope>NUCLEOTIDE SEQUENCE</scope>
    <source>
        <tissue evidence="1">Shoot tissue taken approximately 20 cm above the soil surface</tissue>
    </source>
</reference>
<evidence type="ECO:0000313" key="1">
    <source>
        <dbReference type="EMBL" id="JAD58241.1"/>
    </source>
</evidence>
<proteinExistence type="predicted"/>
<sequence length="24" mass="2946">MRYSYQYSVPLFAELARFFLDIES</sequence>
<dbReference type="EMBL" id="GBRH01239654">
    <property type="protein sequence ID" value="JAD58241.1"/>
    <property type="molecule type" value="Transcribed_RNA"/>
</dbReference>
<dbReference type="AlphaFoldDB" id="A0A0A9B4F0"/>
<name>A0A0A9B4F0_ARUDO</name>